<organism evidence="1 2">
    <name type="scientific">Paracoccus sulfuroxidans</name>
    <dbReference type="NCBI Taxonomy" id="384678"/>
    <lineage>
        <taxon>Bacteria</taxon>
        <taxon>Pseudomonadati</taxon>
        <taxon>Pseudomonadota</taxon>
        <taxon>Alphaproteobacteria</taxon>
        <taxon>Rhodobacterales</taxon>
        <taxon>Paracoccaceae</taxon>
        <taxon>Paracoccus</taxon>
    </lineage>
</organism>
<keyword evidence="2" id="KW-1185">Reference proteome</keyword>
<evidence type="ECO:0000313" key="2">
    <source>
        <dbReference type="Proteomes" id="UP000316225"/>
    </source>
</evidence>
<protein>
    <submittedName>
        <fullName evidence="1">Uncharacterized protein</fullName>
    </submittedName>
</protein>
<dbReference type="EMBL" id="VLKU01000008">
    <property type="protein sequence ID" value="TWI32828.1"/>
    <property type="molecule type" value="Genomic_DNA"/>
</dbReference>
<evidence type="ECO:0000313" key="1">
    <source>
        <dbReference type="EMBL" id="TWI32828.1"/>
    </source>
</evidence>
<gene>
    <name evidence="1" type="ORF">IQ24_02705</name>
</gene>
<accession>A0A562NKZ5</accession>
<reference evidence="1 2" key="1">
    <citation type="journal article" date="2015" name="Stand. Genomic Sci.">
        <title>Genomic Encyclopedia of Bacterial and Archaeal Type Strains, Phase III: the genomes of soil and plant-associated and newly described type strains.</title>
        <authorList>
            <person name="Whitman W.B."/>
            <person name="Woyke T."/>
            <person name="Klenk H.P."/>
            <person name="Zhou Y."/>
            <person name="Lilburn T.G."/>
            <person name="Beck B.J."/>
            <person name="De Vos P."/>
            <person name="Vandamme P."/>
            <person name="Eisen J.A."/>
            <person name="Garrity G."/>
            <person name="Hugenholtz P."/>
            <person name="Kyrpides N.C."/>
        </authorList>
    </citation>
    <scope>NUCLEOTIDE SEQUENCE [LARGE SCALE GENOMIC DNA]</scope>
    <source>
        <strain evidence="1 2">CGMCC 1.5364</strain>
    </source>
</reference>
<proteinExistence type="predicted"/>
<sequence length="76" mass="8978">MYRIFETQYIGVLRFYGNACTPKAVLNNRAVYQHPFIWPKFQNESTHGDTSPRKPFIIRWLISISGCKESLFCMLF</sequence>
<dbReference type="AlphaFoldDB" id="A0A562NKZ5"/>
<dbReference type="Proteomes" id="UP000316225">
    <property type="component" value="Unassembled WGS sequence"/>
</dbReference>
<name>A0A562NKZ5_9RHOB</name>
<comment type="caution">
    <text evidence="1">The sequence shown here is derived from an EMBL/GenBank/DDBJ whole genome shotgun (WGS) entry which is preliminary data.</text>
</comment>